<dbReference type="GeneID" id="43605051"/>
<dbReference type="EMBL" id="ANPB02000002">
    <property type="protein sequence ID" value="KAF4488912.1"/>
    <property type="molecule type" value="Genomic_DNA"/>
</dbReference>
<feature type="transmembrane region" description="Helical" evidence="1">
    <location>
        <begin position="82"/>
        <end position="102"/>
    </location>
</feature>
<dbReference type="AlphaFoldDB" id="A0A7J6JFS3"/>
<dbReference type="RefSeq" id="XP_031882241.1">
    <property type="nucleotide sequence ID" value="XM_032020844.1"/>
</dbReference>
<accession>A0A7J6JFS3</accession>
<reference evidence="2 3" key="2">
    <citation type="submission" date="2020-04" db="EMBL/GenBank/DDBJ databases">
        <title>Genome sequencing and assembly of multiple isolates from the Colletotrichum gloeosporioides species complex.</title>
        <authorList>
            <person name="Gan P."/>
            <person name="Shirasu K."/>
        </authorList>
    </citation>
    <scope>NUCLEOTIDE SEQUENCE [LARGE SCALE GENOMIC DNA]</scope>
    <source>
        <strain evidence="2 3">Nara gc5</strain>
    </source>
</reference>
<feature type="transmembrane region" description="Helical" evidence="1">
    <location>
        <begin position="199"/>
        <end position="224"/>
    </location>
</feature>
<evidence type="ECO:0000256" key="1">
    <source>
        <dbReference type="SAM" id="Phobius"/>
    </source>
</evidence>
<keyword evidence="3" id="KW-1185">Reference proteome</keyword>
<dbReference type="Proteomes" id="UP000011096">
    <property type="component" value="Unassembled WGS sequence"/>
</dbReference>
<name>A0A7J6JFS3_COLFN</name>
<keyword evidence="1" id="KW-1133">Transmembrane helix</keyword>
<feature type="transmembrane region" description="Helical" evidence="1">
    <location>
        <begin position="140"/>
        <end position="157"/>
    </location>
</feature>
<evidence type="ECO:0000313" key="2">
    <source>
        <dbReference type="EMBL" id="KAF4488912.1"/>
    </source>
</evidence>
<gene>
    <name evidence="2" type="ORF">CGGC5_v003288</name>
</gene>
<organism evidence="2 3">
    <name type="scientific">Colletotrichum fructicola (strain Nara gc5)</name>
    <name type="common">Anthracnose fungus</name>
    <name type="synonym">Colletotrichum gloeosporioides (strain Nara gc5)</name>
    <dbReference type="NCBI Taxonomy" id="1213859"/>
    <lineage>
        <taxon>Eukaryota</taxon>
        <taxon>Fungi</taxon>
        <taxon>Dikarya</taxon>
        <taxon>Ascomycota</taxon>
        <taxon>Pezizomycotina</taxon>
        <taxon>Sordariomycetes</taxon>
        <taxon>Hypocreomycetidae</taxon>
        <taxon>Glomerellales</taxon>
        <taxon>Glomerellaceae</taxon>
        <taxon>Colletotrichum</taxon>
        <taxon>Colletotrichum gloeosporioides species complex</taxon>
    </lineage>
</organism>
<feature type="transmembrane region" description="Helical" evidence="1">
    <location>
        <begin position="706"/>
        <end position="727"/>
    </location>
</feature>
<protein>
    <submittedName>
        <fullName evidence="2">Uncharacterized protein</fullName>
    </submittedName>
</protein>
<sequence length="818" mass="91551">MDNKSDHIYELSYRSPTTPSLMSPDAVSVSTTNRPLLSEDSFYEASDDKYFDRKSRRPWHVPVGDPGNDAPKRVIQRTTPRLLTAWLPHAPAIAVTCVLIWMSHSQIFWYPETGPDLPIIGRFGNKHTVISNVLQFASKLHELMVVASLAAIALSMFRRRLVGDGVRLGFLTGGYRLGDLAYLTSGAFWGLGRVGTVEVILVAFVVFGTIMSTIIGPASAILFVPNLGWYNVPAAFDNVKMPLIYTLEADKAWPQILDSSLHHFDEKQDCLTTESIFQPYCYAGGFSDIWNWLGSFRYTDLDNNLTFSSELGRRLELHENSSVALFTTPPAFVMNSLGLFTTYIHKSDSIGILHDTQRYKLTTKTPMKQPFMQGRCAAYDKDELLKNGTEAVFPMSSINCYGDADCLSLKRNPPIVQRDYWNVSGHSTSETFNLLYPAAPSVKSVVTVAGTMPYASKDMEQKTWVYACAFLGRWVPSEFSVDPESNNIMDSNVSSPDVMNKLFHEDESNRASVMQIDKSWLAGTSPLFNMTTSVFMTDTNEQQNTLFETSPLRMMMSRFLLRHERADGTYVRYFDTIDDSKNPQVGRSDTESFLAKLYGVFLTDAIARIAANKETRLVFKEEPDNLTWVDLAVQNGLWSGAHSYVSVADNATFPTREIYNGNFAESELEMTVEQYIQRFRDDWVQIDLDAERHGYGSGQFSKTLEFALVMMYIYLGVVGVYGGVVLVSQALDWVGCAVGDRRLDLRGVTAWSDLQDLVLLALRSAPPPDGDLTHVGAGVGSNSVWKKVVKVRVEESALQLVLHDHEGLLPPQKGDKYS</sequence>
<evidence type="ECO:0000313" key="3">
    <source>
        <dbReference type="Proteomes" id="UP000011096"/>
    </source>
</evidence>
<keyword evidence="1" id="KW-0472">Membrane</keyword>
<keyword evidence="1" id="KW-0812">Transmembrane</keyword>
<comment type="caution">
    <text evidence="2">The sequence shown here is derived from an EMBL/GenBank/DDBJ whole genome shotgun (WGS) entry which is preliminary data.</text>
</comment>
<reference evidence="2 3" key="1">
    <citation type="submission" date="2012-08" db="EMBL/GenBank/DDBJ databases">
        <authorList>
            <person name="Gan P.H.P."/>
            <person name="Ikeda K."/>
            <person name="Irieda H."/>
            <person name="Narusaka M."/>
            <person name="O'Connell R.J."/>
            <person name="Narusaka Y."/>
            <person name="Takano Y."/>
            <person name="Kubo Y."/>
            <person name="Shirasu K."/>
        </authorList>
    </citation>
    <scope>NUCLEOTIDE SEQUENCE [LARGE SCALE GENOMIC DNA]</scope>
    <source>
        <strain evidence="2 3">Nara gc5</strain>
    </source>
</reference>
<dbReference type="InParanoid" id="A0A7J6JFS3"/>
<dbReference type="OrthoDB" id="5342924at2759"/>
<proteinExistence type="predicted"/>